<reference evidence="2" key="1">
    <citation type="journal article" date="2023" name="Mol. Phylogenet. Evol.">
        <title>Genome-scale phylogeny and comparative genomics of the fungal order Sordariales.</title>
        <authorList>
            <person name="Hensen N."/>
            <person name="Bonometti L."/>
            <person name="Westerberg I."/>
            <person name="Brannstrom I.O."/>
            <person name="Guillou S."/>
            <person name="Cros-Aarteil S."/>
            <person name="Calhoun S."/>
            <person name="Haridas S."/>
            <person name="Kuo A."/>
            <person name="Mondo S."/>
            <person name="Pangilinan J."/>
            <person name="Riley R."/>
            <person name="LaButti K."/>
            <person name="Andreopoulos B."/>
            <person name="Lipzen A."/>
            <person name="Chen C."/>
            <person name="Yan M."/>
            <person name="Daum C."/>
            <person name="Ng V."/>
            <person name="Clum A."/>
            <person name="Steindorff A."/>
            <person name="Ohm R.A."/>
            <person name="Martin F."/>
            <person name="Silar P."/>
            <person name="Natvig D.O."/>
            <person name="Lalanne C."/>
            <person name="Gautier V."/>
            <person name="Ament-Velasquez S.L."/>
            <person name="Kruys A."/>
            <person name="Hutchinson M.I."/>
            <person name="Powell A.J."/>
            <person name="Barry K."/>
            <person name="Miller A.N."/>
            <person name="Grigoriev I.V."/>
            <person name="Debuchy R."/>
            <person name="Gladieux P."/>
            <person name="Hiltunen Thoren M."/>
            <person name="Johannesson H."/>
        </authorList>
    </citation>
    <scope>NUCLEOTIDE SEQUENCE</scope>
    <source>
        <strain evidence="2">CBS 955.72</strain>
    </source>
</reference>
<dbReference type="EMBL" id="JAUIQD010000002">
    <property type="protein sequence ID" value="KAK3359260.1"/>
    <property type="molecule type" value="Genomic_DNA"/>
</dbReference>
<dbReference type="AlphaFoldDB" id="A0AAJ0HQA7"/>
<gene>
    <name evidence="2" type="ORF">B0T25DRAFT_564281</name>
</gene>
<keyword evidence="3" id="KW-1185">Reference proteome</keyword>
<evidence type="ECO:0000256" key="1">
    <source>
        <dbReference type="SAM" id="MobiDB-lite"/>
    </source>
</evidence>
<proteinExistence type="predicted"/>
<dbReference type="Proteomes" id="UP001275084">
    <property type="component" value="Unassembled WGS sequence"/>
</dbReference>
<name>A0AAJ0HQA7_9PEZI</name>
<reference evidence="2" key="2">
    <citation type="submission" date="2023-06" db="EMBL/GenBank/DDBJ databases">
        <authorList>
            <consortium name="Lawrence Berkeley National Laboratory"/>
            <person name="Haridas S."/>
            <person name="Hensen N."/>
            <person name="Bonometti L."/>
            <person name="Westerberg I."/>
            <person name="Brannstrom I.O."/>
            <person name="Guillou S."/>
            <person name="Cros-Aarteil S."/>
            <person name="Calhoun S."/>
            <person name="Kuo A."/>
            <person name="Mondo S."/>
            <person name="Pangilinan J."/>
            <person name="Riley R."/>
            <person name="Labutti K."/>
            <person name="Andreopoulos B."/>
            <person name="Lipzen A."/>
            <person name="Chen C."/>
            <person name="Yanf M."/>
            <person name="Daum C."/>
            <person name="Ng V."/>
            <person name="Clum A."/>
            <person name="Steindorff A."/>
            <person name="Ohm R."/>
            <person name="Martin F."/>
            <person name="Silar P."/>
            <person name="Natvig D."/>
            <person name="Lalanne C."/>
            <person name="Gautier V."/>
            <person name="Ament-Velasquez S.L."/>
            <person name="Kruys A."/>
            <person name="Hutchinson M.I."/>
            <person name="Powell A.J."/>
            <person name="Barry K."/>
            <person name="Miller A.N."/>
            <person name="Grigoriev I.V."/>
            <person name="Debuchy R."/>
            <person name="Gladieux P."/>
            <person name="Thoren M.H."/>
            <person name="Johannesson H."/>
        </authorList>
    </citation>
    <scope>NUCLEOTIDE SEQUENCE</scope>
    <source>
        <strain evidence="2">CBS 955.72</strain>
    </source>
</reference>
<evidence type="ECO:0000313" key="2">
    <source>
        <dbReference type="EMBL" id="KAK3359260.1"/>
    </source>
</evidence>
<sequence length="142" mass="15694">MSSMSPDSRPMSRRDSSTRSSSSRRPRMLRAPATEPSITTSNASRNSLASSQSSRRATELLSRVAFTSGSSPDSMMRATSPLSARTPMFDNMDRCSELSSSPVSLDEMHSRPCTGRYFSFPSFDMYEEGQQDEEKDGDLKSP</sequence>
<feature type="compositionally biased region" description="Low complexity" evidence="1">
    <location>
        <begin position="39"/>
        <end position="55"/>
    </location>
</feature>
<organism evidence="2 3">
    <name type="scientific">Lasiosphaeria hispida</name>
    <dbReference type="NCBI Taxonomy" id="260671"/>
    <lineage>
        <taxon>Eukaryota</taxon>
        <taxon>Fungi</taxon>
        <taxon>Dikarya</taxon>
        <taxon>Ascomycota</taxon>
        <taxon>Pezizomycotina</taxon>
        <taxon>Sordariomycetes</taxon>
        <taxon>Sordariomycetidae</taxon>
        <taxon>Sordariales</taxon>
        <taxon>Lasiosphaeriaceae</taxon>
        <taxon>Lasiosphaeria</taxon>
    </lineage>
</organism>
<protein>
    <submittedName>
        <fullName evidence="2">Uncharacterized protein</fullName>
    </submittedName>
</protein>
<comment type="caution">
    <text evidence="2">The sequence shown here is derived from an EMBL/GenBank/DDBJ whole genome shotgun (WGS) entry which is preliminary data.</text>
</comment>
<accession>A0AAJ0HQA7</accession>
<feature type="region of interest" description="Disordered" evidence="1">
    <location>
        <begin position="1"/>
        <end position="79"/>
    </location>
</feature>
<evidence type="ECO:0000313" key="3">
    <source>
        <dbReference type="Proteomes" id="UP001275084"/>
    </source>
</evidence>